<feature type="region of interest" description="Disordered" evidence="1">
    <location>
        <begin position="52"/>
        <end position="78"/>
    </location>
</feature>
<name>A0ABQ9TWE9_SAGOE</name>
<gene>
    <name evidence="3" type="ORF">P7K49_035027</name>
</gene>
<evidence type="ECO:0000256" key="1">
    <source>
        <dbReference type="SAM" id="MobiDB-lite"/>
    </source>
</evidence>
<feature type="compositionally biased region" description="Polar residues" evidence="1">
    <location>
        <begin position="60"/>
        <end position="72"/>
    </location>
</feature>
<keyword evidence="2" id="KW-0812">Transmembrane</keyword>
<evidence type="ECO:0000313" key="4">
    <source>
        <dbReference type="Proteomes" id="UP001266305"/>
    </source>
</evidence>
<keyword evidence="2" id="KW-0472">Membrane</keyword>
<keyword evidence="2" id="KW-1133">Transmembrane helix</keyword>
<dbReference type="Proteomes" id="UP001266305">
    <property type="component" value="Unassembled WGS sequence"/>
</dbReference>
<protein>
    <submittedName>
        <fullName evidence="3">Uncharacterized protein</fullName>
    </submittedName>
</protein>
<organism evidence="3 4">
    <name type="scientific">Saguinus oedipus</name>
    <name type="common">Cotton-top tamarin</name>
    <name type="synonym">Oedipomidas oedipus</name>
    <dbReference type="NCBI Taxonomy" id="9490"/>
    <lineage>
        <taxon>Eukaryota</taxon>
        <taxon>Metazoa</taxon>
        <taxon>Chordata</taxon>
        <taxon>Craniata</taxon>
        <taxon>Vertebrata</taxon>
        <taxon>Euteleostomi</taxon>
        <taxon>Mammalia</taxon>
        <taxon>Eutheria</taxon>
        <taxon>Euarchontoglires</taxon>
        <taxon>Primates</taxon>
        <taxon>Haplorrhini</taxon>
        <taxon>Platyrrhini</taxon>
        <taxon>Cebidae</taxon>
        <taxon>Callitrichinae</taxon>
        <taxon>Saguinus</taxon>
    </lineage>
</organism>
<feature type="transmembrane region" description="Helical" evidence="2">
    <location>
        <begin position="20"/>
        <end position="38"/>
    </location>
</feature>
<sequence>MSTPRVNFGKSLSPLPFVNILPYLANLLTPPIILASLIPNYLRSKPKLVAPPTSGRVWSGSHQNSDPDSTISEESRNMWPHPRRLQHSVLDYLRSDRKFVAPPPVNASSRLCPKEPERRPRLISHATLQTPPPFRILSDPLRAQGFWLLLVPSPWPRPFT</sequence>
<evidence type="ECO:0000313" key="3">
    <source>
        <dbReference type="EMBL" id="KAK2089120.1"/>
    </source>
</evidence>
<evidence type="ECO:0000256" key="2">
    <source>
        <dbReference type="SAM" id="Phobius"/>
    </source>
</evidence>
<keyword evidence="4" id="KW-1185">Reference proteome</keyword>
<proteinExistence type="predicted"/>
<accession>A0ABQ9TWE9</accession>
<reference evidence="3 4" key="1">
    <citation type="submission" date="2023-05" db="EMBL/GenBank/DDBJ databases">
        <title>B98-5 Cell Line De Novo Hybrid Assembly: An Optical Mapping Approach.</title>
        <authorList>
            <person name="Kananen K."/>
            <person name="Auerbach J.A."/>
            <person name="Kautto E."/>
            <person name="Blachly J.S."/>
        </authorList>
    </citation>
    <scope>NUCLEOTIDE SEQUENCE [LARGE SCALE GENOMIC DNA]</scope>
    <source>
        <strain evidence="3">B95-8</strain>
        <tissue evidence="3">Cell line</tissue>
    </source>
</reference>
<comment type="caution">
    <text evidence="3">The sequence shown here is derived from an EMBL/GenBank/DDBJ whole genome shotgun (WGS) entry which is preliminary data.</text>
</comment>
<dbReference type="EMBL" id="JASSZA010000019">
    <property type="protein sequence ID" value="KAK2089120.1"/>
    <property type="molecule type" value="Genomic_DNA"/>
</dbReference>